<proteinExistence type="predicted"/>
<feature type="transmembrane region" description="Helical" evidence="1">
    <location>
        <begin position="6"/>
        <end position="29"/>
    </location>
</feature>
<accession>A0A2H0UD68</accession>
<keyword evidence="1" id="KW-0812">Transmembrane</keyword>
<evidence type="ECO:0008006" key="4">
    <source>
        <dbReference type="Google" id="ProtNLM"/>
    </source>
</evidence>
<protein>
    <recommendedName>
        <fullName evidence="4">DUF2065 domain-containing protein</fullName>
    </recommendedName>
</protein>
<evidence type="ECO:0000313" key="2">
    <source>
        <dbReference type="EMBL" id="PIR84342.1"/>
    </source>
</evidence>
<feature type="transmembrane region" description="Helical" evidence="1">
    <location>
        <begin position="105"/>
        <end position="122"/>
    </location>
</feature>
<gene>
    <name evidence="2" type="ORF">COU16_01985</name>
</gene>
<organism evidence="2 3">
    <name type="scientific">Candidatus Kaiserbacteria bacterium CG10_big_fil_rev_8_21_14_0_10_47_16</name>
    <dbReference type="NCBI Taxonomy" id="1974608"/>
    <lineage>
        <taxon>Bacteria</taxon>
        <taxon>Candidatus Kaiseribacteriota</taxon>
    </lineage>
</organism>
<name>A0A2H0UD68_9BACT</name>
<sequence>MDISIFLAQVFGLYFVITGIAMIVRPRAVETLIATLAKRDFIFVTGFVALFIGVPLVLMHNIWDGTWRVVVTVIVWAALLKGVMRLFMPDMTAEWGKRLAGNRNMIRLLVWAITLVGFYLLYVSF</sequence>
<evidence type="ECO:0000256" key="1">
    <source>
        <dbReference type="SAM" id="Phobius"/>
    </source>
</evidence>
<dbReference type="Proteomes" id="UP000229344">
    <property type="component" value="Unassembled WGS sequence"/>
</dbReference>
<feature type="transmembrane region" description="Helical" evidence="1">
    <location>
        <begin position="41"/>
        <end position="59"/>
    </location>
</feature>
<dbReference type="EMBL" id="PFBI01000006">
    <property type="protein sequence ID" value="PIR84342.1"/>
    <property type="molecule type" value="Genomic_DNA"/>
</dbReference>
<reference evidence="3" key="1">
    <citation type="submission" date="2017-09" db="EMBL/GenBank/DDBJ databases">
        <title>Depth-based differentiation of microbial function through sediment-hosted aquifers and enrichment of novel symbionts in the deep terrestrial subsurface.</title>
        <authorList>
            <person name="Probst A.J."/>
            <person name="Ladd B."/>
            <person name="Jarett J.K."/>
            <person name="Geller-Mcgrath D.E."/>
            <person name="Sieber C.M.K."/>
            <person name="Emerson J.B."/>
            <person name="Anantharaman K."/>
            <person name="Thomas B.C."/>
            <person name="Malmstrom R."/>
            <person name="Stieglmeier M."/>
            <person name="Klingl A."/>
            <person name="Woyke T."/>
            <person name="Ryan C.M."/>
            <person name="Banfield J.F."/>
        </authorList>
    </citation>
    <scope>NUCLEOTIDE SEQUENCE [LARGE SCALE GENOMIC DNA]</scope>
</reference>
<comment type="caution">
    <text evidence="2">The sequence shown here is derived from an EMBL/GenBank/DDBJ whole genome shotgun (WGS) entry which is preliminary data.</text>
</comment>
<keyword evidence="1" id="KW-0472">Membrane</keyword>
<dbReference type="AlphaFoldDB" id="A0A2H0UD68"/>
<feature type="transmembrane region" description="Helical" evidence="1">
    <location>
        <begin position="65"/>
        <end position="84"/>
    </location>
</feature>
<evidence type="ECO:0000313" key="3">
    <source>
        <dbReference type="Proteomes" id="UP000229344"/>
    </source>
</evidence>
<keyword evidence="1" id="KW-1133">Transmembrane helix</keyword>